<accession>A0ABT1YT43</accession>
<proteinExistence type="predicted"/>
<keyword evidence="1" id="KW-1133">Transmembrane helix</keyword>
<keyword evidence="1" id="KW-0472">Membrane</keyword>
<feature type="transmembrane region" description="Helical" evidence="1">
    <location>
        <begin position="154"/>
        <end position="174"/>
    </location>
</feature>
<organism evidence="2 3">
    <name type="scientific">Paenibacillus radicis</name>
    <name type="common">ex Xue et al. 2023</name>
    <dbReference type="NCBI Taxonomy" id="2972489"/>
    <lineage>
        <taxon>Bacteria</taxon>
        <taxon>Bacillati</taxon>
        <taxon>Bacillota</taxon>
        <taxon>Bacilli</taxon>
        <taxon>Bacillales</taxon>
        <taxon>Paenibacillaceae</taxon>
        <taxon>Paenibacillus</taxon>
    </lineage>
</organism>
<feature type="transmembrane region" description="Helical" evidence="1">
    <location>
        <begin position="70"/>
        <end position="94"/>
    </location>
</feature>
<keyword evidence="1" id="KW-0812">Transmembrane</keyword>
<dbReference type="RefSeq" id="WP_258217021.1">
    <property type="nucleotide sequence ID" value="NZ_JANQBD010000028.1"/>
</dbReference>
<reference evidence="2 3" key="1">
    <citation type="submission" date="2022-08" db="EMBL/GenBank/DDBJ databases">
        <title>Paenibacillus endoradicis sp. nov., Paenibacillus radicibacter sp. nov and Paenibacillus pararadicis sp. nov., three cold-adapted plant growth-promoting bacteria isolated from root of Larix gmelinii in Great Khingan.</title>
        <authorList>
            <person name="Xue H."/>
        </authorList>
    </citation>
    <scope>NUCLEOTIDE SEQUENCE [LARGE SCALE GENOMIC DNA]</scope>
    <source>
        <strain evidence="2 3">N5-1-1-5</strain>
    </source>
</reference>
<feature type="transmembrane region" description="Helical" evidence="1">
    <location>
        <begin position="272"/>
        <end position="290"/>
    </location>
</feature>
<evidence type="ECO:0000256" key="1">
    <source>
        <dbReference type="SAM" id="Phobius"/>
    </source>
</evidence>
<keyword evidence="3" id="KW-1185">Reference proteome</keyword>
<dbReference type="Pfam" id="PF12679">
    <property type="entry name" value="ABC2_membrane_2"/>
    <property type="match status" value="1"/>
</dbReference>
<comment type="caution">
    <text evidence="2">The sequence shown here is derived from an EMBL/GenBank/DDBJ whole genome shotgun (WGS) entry which is preliminary data.</text>
</comment>
<dbReference type="Proteomes" id="UP001300012">
    <property type="component" value="Unassembled WGS sequence"/>
</dbReference>
<name>A0ABT1YT43_9BACL</name>
<feature type="transmembrane region" description="Helical" evidence="1">
    <location>
        <begin position="127"/>
        <end position="148"/>
    </location>
</feature>
<dbReference type="PANTHER" id="PTHR43471">
    <property type="entry name" value="ABC TRANSPORTER PERMEASE"/>
    <property type="match status" value="1"/>
</dbReference>
<dbReference type="EMBL" id="JANQBD010000028">
    <property type="protein sequence ID" value="MCR8635473.1"/>
    <property type="molecule type" value="Genomic_DNA"/>
</dbReference>
<feature type="transmembrane region" description="Helical" evidence="1">
    <location>
        <begin position="31"/>
        <end position="50"/>
    </location>
</feature>
<evidence type="ECO:0000313" key="2">
    <source>
        <dbReference type="EMBL" id="MCR8635473.1"/>
    </source>
</evidence>
<gene>
    <name evidence="2" type="ORF">NV381_30140</name>
</gene>
<protein>
    <submittedName>
        <fullName evidence="2">ABC transporter permease</fullName>
    </submittedName>
</protein>
<feature type="transmembrane region" description="Helical" evidence="1">
    <location>
        <begin position="186"/>
        <end position="206"/>
    </location>
</feature>
<evidence type="ECO:0000313" key="3">
    <source>
        <dbReference type="Proteomes" id="UP001300012"/>
    </source>
</evidence>
<sequence>MRNGLGWRQTLINPVLDKEFRLRMRTARSSLSLLFYLLAIGLLAMGFIYLNTGGIRGGAASFRPQESRELFYFLSIAQLVLVAFMTPGLTAGVISGEREKQTLNILLTTQQSSTTIILSKLVSSLSFMLLVIIATLPVYSIVFLFGGISPKQLSLVFLFYIFAMFVLGAFGVLFSTIFKRTMISVVVTYGFTLAVFAGTGLLYIFLQGVLRQYNQGVNPPSYSWVGYVLGLNPVAALLSIFEPSLNREAFGNRMTPSGTPTPPPIELWQEFVLVYAVLAVGALLLSIRYIRPRLKKRG</sequence>